<dbReference type="GO" id="GO:0007464">
    <property type="term" value="P:R3/R4 cell fate commitment"/>
    <property type="evidence" value="ECO:0007669"/>
    <property type="project" value="UniProtKB-ARBA"/>
</dbReference>
<dbReference type="SMR" id="A0A7M7IP53"/>
<dbReference type="CDD" id="cd18315">
    <property type="entry name" value="BTB_POZ_BAB-like"/>
    <property type="match status" value="1"/>
</dbReference>
<organism evidence="14 15">
    <name type="scientific">Nasonia vitripennis</name>
    <name type="common">Parasitic wasp</name>
    <dbReference type="NCBI Taxonomy" id="7425"/>
    <lineage>
        <taxon>Eukaryota</taxon>
        <taxon>Metazoa</taxon>
        <taxon>Ecdysozoa</taxon>
        <taxon>Arthropoda</taxon>
        <taxon>Hexapoda</taxon>
        <taxon>Insecta</taxon>
        <taxon>Pterygota</taxon>
        <taxon>Neoptera</taxon>
        <taxon>Endopterygota</taxon>
        <taxon>Hymenoptera</taxon>
        <taxon>Apocrita</taxon>
        <taxon>Proctotrupomorpha</taxon>
        <taxon>Chalcidoidea</taxon>
        <taxon>Pteromalidae</taxon>
        <taxon>Pteromalinae</taxon>
        <taxon>Nasonia</taxon>
    </lineage>
</organism>
<evidence type="ECO:0000256" key="2">
    <source>
        <dbReference type="ARBA" id="ARBA00022473"/>
    </source>
</evidence>
<reference evidence="14" key="1">
    <citation type="submission" date="2021-01" db="UniProtKB">
        <authorList>
            <consortium name="EnsemblMetazoa"/>
        </authorList>
    </citation>
    <scope>IDENTIFICATION</scope>
</reference>
<keyword evidence="4" id="KW-0524">Neurogenesis</keyword>
<dbReference type="EnsemblMetazoa" id="XM_016984758">
    <property type="protein sequence ID" value="XP_016840247"/>
    <property type="gene ID" value="LOC100117329"/>
</dbReference>
<evidence type="ECO:0000313" key="14">
    <source>
        <dbReference type="EnsemblMetazoa" id="XP_016840247"/>
    </source>
</evidence>
<dbReference type="SMART" id="SM00225">
    <property type="entry name" value="BTB"/>
    <property type="match status" value="1"/>
</dbReference>
<dbReference type="GO" id="GO:0005634">
    <property type="term" value="C:nucleus"/>
    <property type="evidence" value="ECO:0007669"/>
    <property type="project" value="UniProtKB-SubCell"/>
</dbReference>
<name>A0A7M7IP53_NASVI</name>
<dbReference type="GO" id="GO:0003677">
    <property type="term" value="F:DNA binding"/>
    <property type="evidence" value="ECO:0007669"/>
    <property type="project" value="UniProtKB-UniRule"/>
</dbReference>
<keyword evidence="6 10" id="KW-0238">DNA-binding</keyword>
<dbReference type="GO" id="GO:0016199">
    <property type="term" value="P:axon midline choice point recognition"/>
    <property type="evidence" value="ECO:0007669"/>
    <property type="project" value="UniProtKB-ARBA"/>
</dbReference>
<dbReference type="Gene3D" id="3.30.710.10">
    <property type="entry name" value="Potassium Channel Kv1.1, Chain A"/>
    <property type="match status" value="1"/>
</dbReference>
<accession>A0A7M7IP53</accession>
<dbReference type="InterPro" id="IPR007889">
    <property type="entry name" value="HTH_Psq"/>
</dbReference>
<dbReference type="GO" id="GO:0008406">
    <property type="term" value="P:gonad development"/>
    <property type="evidence" value="ECO:0007669"/>
    <property type="project" value="UniProtKB-ARBA"/>
</dbReference>
<keyword evidence="8 10" id="KW-0539">Nucleus</keyword>
<feature type="region of interest" description="Disordered" evidence="11">
    <location>
        <begin position="255"/>
        <end position="304"/>
    </location>
</feature>
<dbReference type="Pfam" id="PF05225">
    <property type="entry name" value="HTH_psq"/>
    <property type="match status" value="1"/>
</dbReference>
<dbReference type="GO" id="GO:0045467">
    <property type="term" value="P:R7 cell development"/>
    <property type="evidence" value="ECO:0007669"/>
    <property type="project" value="UniProtKB-ARBA"/>
</dbReference>
<dbReference type="InterPro" id="IPR011333">
    <property type="entry name" value="SKP1/BTB/POZ_sf"/>
</dbReference>
<evidence type="ECO:0000256" key="7">
    <source>
        <dbReference type="ARBA" id="ARBA00023163"/>
    </source>
</evidence>
<feature type="domain" description="BTB" evidence="12">
    <location>
        <begin position="52"/>
        <end position="117"/>
    </location>
</feature>
<keyword evidence="15" id="KW-1185">Reference proteome</keyword>
<evidence type="ECO:0000256" key="8">
    <source>
        <dbReference type="ARBA" id="ARBA00023242"/>
    </source>
</evidence>
<dbReference type="PANTHER" id="PTHR23110:SF111">
    <property type="entry name" value="LONGITUDINALS LACKING PROTEIN, ISOFORMS F_I_K_T"/>
    <property type="match status" value="1"/>
</dbReference>
<dbReference type="GO" id="GO:0045476">
    <property type="term" value="P:nurse cell apoptotic process"/>
    <property type="evidence" value="ECO:0007669"/>
    <property type="project" value="UniProtKB-ARBA"/>
</dbReference>
<dbReference type="Pfam" id="PF00651">
    <property type="entry name" value="BTB"/>
    <property type="match status" value="1"/>
</dbReference>
<dbReference type="AlphaFoldDB" id="A0A7M7IP53"/>
<keyword evidence="3" id="KW-0221">Differentiation</keyword>
<keyword evidence="7" id="KW-0804">Transcription</keyword>
<dbReference type="GO" id="GO:0048813">
    <property type="term" value="P:dendrite morphogenesis"/>
    <property type="evidence" value="ECO:0007669"/>
    <property type="project" value="UniProtKB-ARBA"/>
</dbReference>
<feature type="region of interest" description="Disordered" evidence="11">
    <location>
        <begin position="135"/>
        <end position="225"/>
    </location>
</feature>
<feature type="compositionally biased region" description="Polar residues" evidence="11">
    <location>
        <begin position="479"/>
        <end position="490"/>
    </location>
</feature>
<dbReference type="GO" id="GO:0007526">
    <property type="term" value="P:larval somatic muscle development"/>
    <property type="evidence" value="ECO:0007669"/>
    <property type="project" value="UniProtKB-ARBA"/>
</dbReference>
<dbReference type="PANTHER" id="PTHR23110">
    <property type="entry name" value="BTB DOMAIN TRANSCRIPTION FACTOR"/>
    <property type="match status" value="1"/>
</dbReference>
<dbReference type="Gene3D" id="1.10.10.60">
    <property type="entry name" value="Homeodomain-like"/>
    <property type="match status" value="1"/>
</dbReference>
<dbReference type="Proteomes" id="UP000002358">
    <property type="component" value="Chromosome 3"/>
</dbReference>
<feature type="compositionally biased region" description="Polar residues" evidence="11">
    <location>
        <begin position="416"/>
        <end position="426"/>
    </location>
</feature>
<dbReference type="SUPFAM" id="SSF54695">
    <property type="entry name" value="POZ domain"/>
    <property type="match status" value="1"/>
</dbReference>
<dbReference type="SUPFAM" id="SSF46689">
    <property type="entry name" value="Homeodomain-like"/>
    <property type="match status" value="1"/>
</dbReference>
<evidence type="ECO:0000259" key="13">
    <source>
        <dbReference type="PROSITE" id="PS50960"/>
    </source>
</evidence>
<sequence length="501" mass="54358">MPPTLCFATTPFADSSEFSTMSSDQQYCLRWNNHSLNFVTVFESLLKAEAFTDVTVAADGVQIKCHKMVLAACSTYFQELFVGNPCEHPVILLSNVTLNEIKAILDYMYKGEVNVSQEDLAGLLKAASDLRIKGLVEDPDKHKRREEPPTRVTPPPANNPSHSATNNQALGNGSHILKNGWDASGTAVPESPHPVSGPPPPRSQHLNAGTSHHSNEIKRDNSPLSRKKLTAIAHVGGDTPILRNVLGQSHHLEPSALDRQEASCSTNSNGSYLESDRRSSAELSESMEEEENRGQNSSPPYPNVNLNVIAMASGKGKSGVGKPEWKRYKQYTRENIQEAMDAVRNKRMSALQAARKYGVPSRTLYDKLKKAGILPSRGAGVARQRCEPAVGVMDNGSARFPYSSSVNGSVYGHSALSENDSDNNGMHNAPVVVDMSTRSPSPAQPPQHFVAPAIVHQDDQVEDLSIARSSSSSSRSRDNTTPVIVPSTSAIKKEPEDTDMA</sequence>
<dbReference type="InterPro" id="IPR051095">
    <property type="entry name" value="Dros_DevTransReg"/>
</dbReference>
<feature type="compositionally biased region" description="Polar residues" evidence="11">
    <location>
        <begin position="262"/>
        <end position="272"/>
    </location>
</feature>
<comment type="subcellular location">
    <subcellularLocation>
        <location evidence="1 10">Nucleus</location>
    </subcellularLocation>
</comment>
<feature type="compositionally biased region" description="Basic and acidic residues" evidence="11">
    <location>
        <begin position="135"/>
        <end position="149"/>
    </location>
</feature>
<evidence type="ECO:0000256" key="6">
    <source>
        <dbReference type="ARBA" id="ARBA00023125"/>
    </source>
</evidence>
<dbReference type="InterPro" id="IPR000210">
    <property type="entry name" value="BTB/POZ_dom"/>
</dbReference>
<dbReference type="PROSITE" id="PS50097">
    <property type="entry name" value="BTB"/>
    <property type="match status" value="1"/>
</dbReference>
<evidence type="ECO:0000256" key="5">
    <source>
        <dbReference type="ARBA" id="ARBA00023015"/>
    </source>
</evidence>
<dbReference type="PROSITE" id="PS50960">
    <property type="entry name" value="HTH_PSQ"/>
    <property type="match status" value="1"/>
</dbReference>
<gene>
    <name evidence="14" type="primary">100117329</name>
</gene>
<evidence type="ECO:0000256" key="11">
    <source>
        <dbReference type="SAM" id="MobiDB-lite"/>
    </source>
</evidence>
<keyword evidence="2" id="KW-0217">Developmental protein</keyword>
<evidence type="ECO:0000313" key="15">
    <source>
        <dbReference type="Proteomes" id="UP000002358"/>
    </source>
</evidence>
<dbReference type="InterPro" id="IPR009057">
    <property type="entry name" value="Homeodomain-like_sf"/>
</dbReference>
<proteinExistence type="predicted"/>
<evidence type="ECO:0000256" key="9">
    <source>
        <dbReference type="ARBA" id="ARBA00037382"/>
    </source>
</evidence>
<keyword evidence="5" id="KW-0805">Transcription regulation</keyword>
<evidence type="ECO:0000256" key="1">
    <source>
        <dbReference type="ARBA" id="ARBA00004123"/>
    </source>
</evidence>
<evidence type="ECO:0000256" key="3">
    <source>
        <dbReference type="ARBA" id="ARBA00022782"/>
    </source>
</evidence>
<dbReference type="GO" id="GO:0035167">
    <property type="term" value="P:larval lymph gland hemopoiesis"/>
    <property type="evidence" value="ECO:0007669"/>
    <property type="project" value="UniProtKB-ARBA"/>
</dbReference>
<dbReference type="GO" id="GO:0006357">
    <property type="term" value="P:regulation of transcription by RNA polymerase II"/>
    <property type="evidence" value="ECO:0007669"/>
    <property type="project" value="TreeGrafter"/>
</dbReference>
<evidence type="ECO:0000259" key="12">
    <source>
        <dbReference type="PROSITE" id="PS50097"/>
    </source>
</evidence>
<feature type="compositionally biased region" description="Pro residues" evidence="11">
    <location>
        <begin position="191"/>
        <end position="202"/>
    </location>
</feature>
<feature type="DNA-binding region" description="H-T-H motif" evidence="10">
    <location>
        <begin position="350"/>
        <end position="370"/>
    </location>
</feature>
<feature type="domain" description="HTH psq-type" evidence="13">
    <location>
        <begin position="322"/>
        <end position="374"/>
    </location>
</feature>
<evidence type="ECO:0000256" key="4">
    <source>
        <dbReference type="ARBA" id="ARBA00022902"/>
    </source>
</evidence>
<protein>
    <submittedName>
        <fullName evidence="14">Uncharacterized protein</fullName>
    </submittedName>
</protein>
<comment type="function">
    <text evidence="9">Putative transcription factor required for axon growth and guidance in the central and peripheral nervous systems. Repels CNS axons away from the midline by promoting the expression of the midline repellent sli and its receptor robo.</text>
</comment>
<dbReference type="OrthoDB" id="10261408at2759"/>
<dbReference type="FunFam" id="1.10.10.60:FF:000019">
    <property type="entry name" value="Ligand-dependent corepressor isoform 1"/>
    <property type="match status" value="1"/>
</dbReference>
<feature type="compositionally biased region" description="Polar residues" evidence="11">
    <location>
        <begin position="161"/>
        <end position="171"/>
    </location>
</feature>
<feature type="region of interest" description="Disordered" evidence="11">
    <location>
        <begin position="416"/>
        <end position="501"/>
    </location>
</feature>
<evidence type="ECO:0000256" key="10">
    <source>
        <dbReference type="PROSITE-ProRule" id="PRU00320"/>
    </source>
</evidence>